<dbReference type="PANTHER" id="PTHR33376:SF7">
    <property type="entry name" value="C4-DICARBOXYLATE-BINDING PROTEIN DCTB"/>
    <property type="match status" value="1"/>
</dbReference>
<evidence type="ECO:0000256" key="1">
    <source>
        <dbReference type="ARBA" id="ARBA00009023"/>
    </source>
</evidence>
<evidence type="ECO:0000256" key="2">
    <source>
        <dbReference type="ARBA" id="ARBA00022448"/>
    </source>
</evidence>
<dbReference type="EMBL" id="CAJOBC010087571">
    <property type="protein sequence ID" value="CAF4358275.1"/>
    <property type="molecule type" value="Genomic_DNA"/>
</dbReference>
<protein>
    <submittedName>
        <fullName evidence="5">Uncharacterized protein</fullName>
    </submittedName>
</protein>
<dbReference type="Pfam" id="PF03480">
    <property type="entry name" value="DctP"/>
    <property type="match status" value="1"/>
</dbReference>
<evidence type="ECO:0000256" key="3">
    <source>
        <dbReference type="ARBA" id="ARBA00022729"/>
    </source>
</evidence>
<keyword evidence="4" id="KW-0472">Membrane</keyword>
<dbReference type="InterPro" id="IPR018389">
    <property type="entry name" value="DctP_fam"/>
</dbReference>
<keyword evidence="2" id="KW-0813">Transport</keyword>
<evidence type="ECO:0000313" key="7">
    <source>
        <dbReference type="Proteomes" id="UP000663829"/>
    </source>
</evidence>
<sequence length="418" mass="47140">MIAFSTYSLMKATQMDVNLKLFIFILIIILYTVHSSYVQQNQNSDDILISKFRSIFDDMHNVERRNNYRHEKAFKKDLRWNIVRRDSNVEVIKIGTLAPSASPWGQVFKVWSEAVKTKSNGKLELQFFYNGQQGDEAAMIGKMKAGQLDGAGVTAVGLSKIYRPILALQMPGLFKTWSQLDIARKAMKADFENGTKNAGFSILGWGDVGAVHRFSKGFAVRTPDDFQSKKPYVWRDDPMEMILYQVIGGVTPVPLNIPEVLPRLNSGAINIVNAPSLVAEQFQWSSKLNYIDGNVNAMAIGALVISSKRLDTLTPDLRQIILDTGKVAADALTTRIRDEDNAAFTRLTNMPARSHDLYKSRPRYNQDSNRDIVASRSGYITKHVRNVLKLIVEAATADFSVLKYEFKDDHCLRTEHPI</sequence>
<keyword evidence="4" id="KW-0812">Transmembrane</keyword>
<organism evidence="5 7">
    <name type="scientific">Didymodactylos carnosus</name>
    <dbReference type="NCBI Taxonomy" id="1234261"/>
    <lineage>
        <taxon>Eukaryota</taxon>
        <taxon>Metazoa</taxon>
        <taxon>Spiralia</taxon>
        <taxon>Gnathifera</taxon>
        <taxon>Rotifera</taxon>
        <taxon>Eurotatoria</taxon>
        <taxon>Bdelloidea</taxon>
        <taxon>Philodinida</taxon>
        <taxon>Philodinidae</taxon>
        <taxon>Didymodactylos</taxon>
    </lineage>
</organism>
<comment type="similarity">
    <text evidence="1">Belongs to the bacterial solute-binding protein 7 family.</text>
</comment>
<dbReference type="EMBL" id="CAJNOQ010022073">
    <property type="protein sequence ID" value="CAF1495934.1"/>
    <property type="molecule type" value="Genomic_DNA"/>
</dbReference>
<evidence type="ECO:0000313" key="5">
    <source>
        <dbReference type="EMBL" id="CAF1495934.1"/>
    </source>
</evidence>
<comment type="caution">
    <text evidence="5">The sequence shown here is derived from an EMBL/GenBank/DDBJ whole genome shotgun (WGS) entry which is preliminary data.</text>
</comment>
<keyword evidence="7" id="KW-1185">Reference proteome</keyword>
<gene>
    <name evidence="5" type="ORF">GPM918_LOCUS36465</name>
    <name evidence="6" type="ORF">SRO942_LOCUS37199</name>
</gene>
<accession>A0A815SQF9</accession>
<proteinExistence type="inferred from homology"/>
<evidence type="ECO:0000256" key="4">
    <source>
        <dbReference type="SAM" id="Phobius"/>
    </source>
</evidence>
<reference evidence="5" key="1">
    <citation type="submission" date="2021-02" db="EMBL/GenBank/DDBJ databases">
        <authorList>
            <person name="Nowell W R."/>
        </authorList>
    </citation>
    <scope>NUCLEOTIDE SEQUENCE</scope>
</reference>
<dbReference type="Gene3D" id="3.40.190.170">
    <property type="entry name" value="Bacterial extracellular solute-binding protein, family 7"/>
    <property type="match status" value="1"/>
</dbReference>
<dbReference type="GO" id="GO:0055085">
    <property type="term" value="P:transmembrane transport"/>
    <property type="evidence" value="ECO:0007669"/>
    <property type="project" value="InterPro"/>
</dbReference>
<dbReference type="NCBIfam" id="NF037995">
    <property type="entry name" value="TRAP_S1"/>
    <property type="match status" value="1"/>
</dbReference>
<keyword evidence="4" id="KW-1133">Transmembrane helix</keyword>
<dbReference type="Proteomes" id="UP000681722">
    <property type="component" value="Unassembled WGS sequence"/>
</dbReference>
<dbReference type="Proteomes" id="UP000663829">
    <property type="component" value="Unassembled WGS sequence"/>
</dbReference>
<dbReference type="PANTHER" id="PTHR33376">
    <property type="match status" value="1"/>
</dbReference>
<evidence type="ECO:0000313" key="6">
    <source>
        <dbReference type="EMBL" id="CAF4358275.1"/>
    </source>
</evidence>
<name>A0A815SQF9_9BILA</name>
<keyword evidence="3" id="KW-0732">Signal</keyword>
<dbReference type="InterPro" id="IPR038404">
    <property type="entry name" value="TRAP_DctP_sf"/>
</dbReference>
<dbReference type="AlphaFoldDB" id="A0A815SQF9"/>
<feature type="transmembrane region" description="Helical" evidence="4">
    <location>
        <begin position="21"/>
        <end position="38"/>
    </location>
</feature>